<dbReference type="EMBL" id="JAMSHJ010000001">
    <property type="protein sequence ID" value="KAI5446473.1"/>
    <property type="molecule type" value="Genomic_DNA"/>
</dbReference>
<dbReference type="PROSITE" id="PS51375">
    <property type="entry name" value="PPR"/>
    <property type="match status" value="1"/>
</dbReference>
<evidence type="ECO:0000256" key="2">
    <source>
        <dbReference type="PROSITE-ProRule" id="PRU00708"/>
    </source>
</evidence>
<reference evidence="3 5" key="1">
    <citation type="journal article" date="2022" name="Nat. Genet.">
        <title>Improved pea reference genome and pan-genome highlight genomic features and evolutionary characteristics.</title>
        <authorList>
            <person name="Yang T."/>
            <person name="Liu R."/>
            <person name="Luo Y."/>
            <person name="Hu S."/>
            <person name="Wang D."/>
            <person name="Wang C."/>
            <person name="Pandey M.K."/>
            <person name="Ge S."/>
            <person name="Xu Q."/>
            <person name="Li N."/>
            <person name="Li G."/>
            <person name="Huang Y."/>
            <person name="Saxena R.K."/>
            <person name="Ji Y."/>
            <person name="Li M."/>
            <person name="Yan X."/>
            <person name="He Y."/>
            <person name="Liu Y."/>
            <person name="Wang X."/>
            <person name="Xiang C."/>
            <person name="Varshney R.K."/>
            <person name="Ding H."/>
            <person name="Gao S."/>
            <person name="Zong X."/>
        </authorList>
    </citation>
    <scope>NUCLEOTIDE SEQUENCE [LARGE SCALE GENOMIC DNA]</scope>
    <source>
        <strain evidence="3 5">cv. Zhongwan 6</strain>
    </source>
</reference>
<protein>
    <recommendedName>
        <fullName evidence="6">Pentatricopeptide repeat-containing protein</fullName>
    </recommendedName>
</protein>
<sequence>MDCCLNSGWSWIVFVGSALVNTYLKFGLMVDANEVFEELPVRDVVLWNSMVDGYAHIGRFEEALWMFRRMGENGMIPCKSAVTGVLERCGLLEPHVPGYGMQGYGDEALNIFSRMCQAQLVPNEVSFVGLLACDTVKVTEYGSNGRTVPSFFPWLDYATKYPLSELFKARPPLWNAALQSESFDDDELKHFEDVIKRLIKNM</sequence>
<dbReference type="InterPro" id="IPR046960">
    <property type="entry name" value="PPR_At4g14850-like_plant"/>
</dbReference>
<evidence type="ECO:0000313" key="5">
    <source>
        <dbReference type="Proteomes" id="UP001058974"/>
    </source>
</evidence>
<dbReference type="Proteomes" id="UP001058974">
    <property type="component" value="Chromosome 1"/>
</dbReference>
<dbReference type="GO" id="GO:0003723">
    <property type="term" value="F:RNA binding"/>
    <property type="evidence" value="ECO:0007669"/>
    <property type="project" value="InterPro"/>
</dbReference>
<organism evidence="3 5">
    <name type="scientific">Pisum sativum</name>
    <name type="common">Garden pea</name>
    <name type="synonym">Lathyrus oleraceus</name>
    <dbReference type="NCBI Taxonomy" id="3888"/>
    <lineage>
        <taxon>Eukaryota</taxon>
        <taxon>Viridiplantae</taxon>
        <taxon>Streptophyta</taxon>
        <taxon>Embryophyta</taxon>
        <taxon>Tracheophyta</taxon>
        <taxon>Spermatophyta</taxon>
        <taxon>Magnoliopsida</taxon>
        <taxon>eudicotyledons</taxon>
        <taxon>Gunneridae</taxon>
        <taxon>Pentapetalae</taxon>
        <taxon>rosids</taxon>
        <taxon>fabids</taxon>
        <taxon>Fabales</taxon>
        <taxon>Fabaceae</taxon>
        <taxon>Papilionoideae</taxon>
        <taxon>50 kb inversion clade</taxon>
        <taxon>NPAAA clade</taxon>
        <taxon>Hologalegina</taxon>
        <taxon>IRL clade</taxon>
        <taxon>Fabeae</taxon>
        <taxon>Lathyrus</taxon>
    </lineage>
</organism>
<evidence type="ECO:0000313" key="4">
    <source>
        <dbReference type="EMBL" id="KAI5446473.1"/>
    </source>
</evidence>
<feature type="repeat" description="PPR" evidence="2">
    <location>
        <begin position="43"/>
        <end position="77"/>
    </location>
</feature>
<gene>
    <name evidence="3" type="ORF">KIW84_014341</name>
    <name evidence="4" type="ORF">KIW84_014342</name>
</gene>
<dbReference type="Gramene" id="Psat01G0434200-T1">
    <property type="protein sequence ID" value="KAI5446473.1"/>
    <property type="gene ID" value="KIW84_014342"/>
</dbReference>
<dbReference type="AlphaFoldDB" id="A0A9D5BN36"/>
<evidence type="ECO:0008006" key="6">
    <source>
        <dbReference type="Google" id="ProtNLM"/>
    </source>
</evidence>
<name>A0A9D5BN36_PEA</name>
<comment type="caution">
    <text evidence="3">The sequence shown here is derived from an EMBL/GenBank/DDBJ whole genome shotgun (WGS) entry which is preliminary data.</text>
</comment>
<dbReference type="Gene3D" id="1.25.40.10">
    <property type="entry name" value="Tetratricopeptide repeat domain"/>
    <property type="match status" value="1"/>
</dbReference>
<dbReference type="InterPro" id="IPR011990">
    <property type="entry name" value="TPR-like_helical_dom_sf"/>
</dbReference>
<accession>A0A9D5BN36</accession>
<keyword evidence="1" id="KW-0677">Repeat</keyword>
<dbReference type="Gramene" id="Psat01G0434100-T1">
    <property type="protein sequence ID" value="KAI5446472.1"/>
    <property type="gene ID" value="KIW84_014341"/>
</dbReference>
<dbReference type="GO" id="GO:0009451">
    <property type="term" value="P:RNA modification"/>
    <property type="evidence" value="ECO:0007669"/>
    <property type="project" value="InterPro"/>
</dbReference>
<evidence type="ECO:0000256" key="1">
    <source>
        <dbReference type="ARBA" id="ARBA00022737"/>
    </source>
</evidence>
<proteinExistence type="predicted"/>
<keyword evidence="5" id="KW-1185">Reference proteome</keyword>
<evidence type="ECO:0000313" key="3">
    <source>
        <dbReference type="EMBL" id="KAI5446472.1"/>
    </source>
</evidence>
<dbReference type="Pfam" id="PF01535">
    <property type="entry name" value="PPR"/>
    <property type="match status" value="3"/>
</dbReference>
<dbReference type="NCBIfam" id="TIGR00756">
    <property type="entry name" value="PPR"/>
    <property type="match status" value="1"/>
</dbReference>
<dbReference type="PANTHER" id="PTHR47926">
    <property type="entry name" value="PENTATRICOPEPTIDE REPEAT-CONTAINING PROTEIN"/>
    <property type="match status" value="1"/>
</dbReference>
<dbReference type="EMBL" id="JAMSHJ010000001">
    <property type="protein sequence ID" value="KAI5446472.1"/>
    <property type="molecule type" value="Genomic_DNA"/>
</dbReference>
<dbReference type="PANTHER" id="PTHR47926:SF433">
    <property type="entry name" value="PENTATRICOPEPTIDE REPEAT-CONTAINING PROTEIN"/>
    <property type="match status" value="1"/>
</dbReference>
<dbReference type="InterPro" id="IPR002885">
    <property type="entry name" value="PPR_rpt"/>
</dbReference>